<dbReference type="AlphaFoldDB" id="R9P3L2"/>
<dbReference type="RefSeq" id="XP_012189630.1">
    <property type="nucleotide sequence ID" value="XM_012334240.1"/>
</dbReference>
<feature type="compositionally biased region" description="Acidic residues" evidence="1">
    <location>
        <begin position="21"/>
        <end position="38"/>
    </location>
</feature>
<feature type="compositionally biased region" description="Basic and acidic residues" evidence="1">
    <location>
        <begin position="282"/>
        <end position="325"/>
    </location>
</feature>
<dbReference type="HOGENOM" id="CLU_855628_0_0_1"/>
<evidence type="ECO:0000313" key="2">
    <source>
        <dbReference type="EMBL" id="GAC96043.1"/>
    </source>
</evidence>
<dbReference type="EMBL" id="DF238800">
    <property type="protein sequence ID" value="GAC96043.1"/>
    <property type="molecule type" value="Genomic_DNA"/>
</dbReference>
<keyword evidence="3" id="KW-1185">Reference proteome</keyword>
<proteinExistence type="predicted"/>
<dbReference type="GeneID" id="24108909"/>
<feature type="compositionally biased region" description="Basic and acidic residues" evidence="1">
    <location>
        <begin position="85"/>
        <end position="94"/>
    </location>
</feature>
<protein>
    <submittedName>
        <fullName evidence="2">Uncharacterized protein</fullName>
    </submittedName>
</protein>
<reference evidence="3" key="1">
    <citation type="journal article" date="2013" name="Genome Announc.">
        <title>Draft genome sequence of the basidiomycetous yeast-like fungus Pseudozyma hubeiensis SY62, which produces an abundant amount of the biosurfactant mannosylerythritol lipids.</title>
        <authorList>
            <person name="Konishi M."/>
            <person name="Hatada Y."/>
            <person name="Horiuchi J."/>
        </authorList>
    </citation>
    <scope>NUCLEOTIDE SEQUENCE [LARGE SCALE GENOMIC DNA]</scope>
    <source>
        <strain evidence="3">SY62</strain>
    </source>
</reference>
<accession>R9P3L2</accession>
<gene>
    <name evidence="2" type="ORF">PHSY_003622</name>
</gene>
<dbReference type="Proteomes" id="UP000014071">
    <property type="component" value="Unassembled WGS sequence"/>
</dbReference>
<sequence length="325" mass="36130">MTINPDQNDNDDLQHQSNHNDDDDQVESDETEHDELLDEQAVHVLHRPDSSPVPTSCPEIDELEDASQAIELSSDRASPAVSQSAEREDHHPEETLTMPMGYGLRSKHRALSAAPEATVASQPTRSSDHAVPPQKPSHIAVKSNRSAARALPTSPIRAAVSTSTRRQTRDESQLPRSAADTSPLATKQKRTSFVKSESRVSQICLDPFGRATKSKRKSLDSAVDPSIRKAASRGRPRKVKEERIDAMTRPAAVAESSTGTRRRRREDEEERMARTAKARAALAEKVRVKKEKQESKTLRMVQEERGREEGGRRGRERGRFAEGSE</sequence>
<organism evidence="2 3">
    <name type="scientific">Pseudozyma hubeiensis (strain SY62)</name>
    <name type="common">Yeast</name>
    <dbReference type="NCBI Taxonomy" id="1305764"/>
    <lineage>
        <taxon>Eukaryota</taxon>
        <taxon>Fungi</taxon>
        <taxon>Dikarya</taxon>
        <taxon>Basidiomycota</taxon>
        <taxon>Ustilaginomycotina</taxon>
        <taxon>Ustilaginomycetes</taxon>
        <taxon>Ustilaginales</taxon>
        <taxon>Ustilaginaceae</taxon>
        <taxon>Pseudozyma</taxon>
    </lineage>
</organism>
<name>R9P3L2_PSEHS</name>
<feature type="region of interest" description="Disordered" evidence="1">
    <location>
        <begin position="211"/>
        <end position="325"/>
    </location>
</feature>
<evidence type="ECO:0000313" key="3">
    <source>
        <dbReference type="Proteomes" id="UP000014071"/>
    </source>
</evidence>
<evidence type="ECO:0000256" key="1">
    <source>
        <dbReference type="SAM" id="MobiDB-lite"/>
    </source>
</evidence>
<feature type="region of interest" description="Disordered" evidence="1">
    <location>
        <begin position="1"/>
        <end position="199"/>
    </location>
</feature>